<dbReference type="InterPro" id="IPR018201">
    <property type="entry name" value="Ketoacyl_synth_AS"/>
</dbReference>
<name>A0ABZ2LBN0_9BACT</name>
<dbReference type="InterPro" id="IPR001227">
    <property type="entry name" value="Ac_transferase_dom_sf"/>
</dbReference>
<dbReference type="InterPro" id="IPR013968">
    <property type="entry name" value="PKS_KR"/>
</dbReference>
<organism evidence="12 13">
    <name type="scientific">Pendulispora rubella</name>
    <dbReference type="NCBI Taxonomy" id="2741070"/>
    <lineage>
        <taxon>Bacteria</taxon>
        <taxon>Pseudomonadati</taxon>
        <taxon>Myxococcota</taxon>
        <taxon>Myxococcia</taxon>
        <taxon>Myxococcales</taxon>
        <taxon>Sorangiineae</taxon>
        <taxon>Pendulisporaceae</taxon>
        <taxon>Pendulispora</taxon>
    </lineage>
</organism>
<dbReference type="PROSITE" id="PS50075">
    <property type="entry name" value="CARRIER"/>
    <property type="match status" value="4"/>
</dbReference>
<dbReference type="SUPFAM" id="SSF53901">
    <property type="entry name" value="Thiolase-like"/>
    <property type="match status" value="4"/>
</dbReference>
<dbReference type="SMART" id="SM00827">
    <property type="entry name" value="PKS_AT"/>
    <property type="match status" value="4"/>
</dbReference>
<dbReference type="PROSITE" id="PS52004">
    <property type="entry name" value="KS3_2"/>
    <property type="match status" value="4"/>
</dbReference>
<dbReference type="SUPFAM" id="SSF55048">
    <property type="entry name" value="Probable ACP-binding domain of malonyl-CoA ACP transacylase"/>
    <property type="match status" value="4"/>
</dbReference>
<evidence type="ECO:0000313" key="13">
    <source>
        <dbReference type="Proteomes" id="UP001374803"/>
    </source>
</evidence>
<dbReference type="InterPro" id="IPR020841">
    <property type="entry name" value="PKS_Beta-ketoAc_synthase_dom"/>
</dbReference>
<dbReference type="InterPro" id="IPR014043">
    <property type="entry name" value="Acyl_transferase_dom"/>
</dbReference>
<feature type="domain" description="Carrier" evidence="9">
    <location>
        <begin position="1380"/>
        <end position="1455"/>
    </location>
</feature>
<dbReference type="Pfam" id="PF00698">
    <property type="entry name" value="Acyl_transf_1"/>
    <property type="match status" value="4"/>
</dbReference>
<dbReference type="InterPro" id="IPR014031">
    <property type="entry name" value="Ketoacyl_synth_C"/>
</dbReference>
<evidence type="ECO:0000256" key="6">
    <source>
        <dbReference type="ARBA" id="ARBA00023268"/>
    </source>
</evidence>
<dbReference type="Gene3D" id="3.30.70.3290">
    <property type="match status" value="4"/>
</dbReference>
<dbReference type="Pfam" id="PF02801">
    <property type="entry name" value="Ketoacyl-synt_C"/>
    <property type="match status" value="4"/>
</dbReference>
<keyword evidence="5" id="KW-0045">Antibiotic biosynthesis</keyword>
<dbReference type="Pfam" id="PF08659">
    <property type="entry name" value="KR"/>
    <property type="match status" value="4"/>
</dbReference>
<evidence type="ECO:0000259" key="10">
    <source>
        <dbReference type="PROSITE" id="PS52004"/>
    </source>
</evidence>
<dbReference type="Pfam" id="PF21089">
    <property type="entry name" value="PKS_DH_N"/>
    <property type="match status" value="1"/>
</dbReference>
<dbReference type="InterPro" id="IPR042104">
    <property type="entry name" value="PKS_dehydratase_sf"/>
</dbReference>
<dbReference type="PROSITE" id="PS00012">
    <property type="entry name" value="PHOSPHOPANTETHEINE"/>
    <property type="match status" value="4"/>
</dbReference>
<dbReference type="InterPro" id="IPR016036">
    <property type="entry name" value="Malonyl_transacylase_ACP-bd"/>
</dbReference>
<feature type="domain" description="Ketosynthase family 3 (KS3)" evidence="10">
    <location>
        <begin position="2913"/>
        <end position="3339"/>
    </location>
</feature>
<keyword evidence="4" id="KW-0808">Transferase</keyword>
<dbReference type="Gene3D" id="3.40.47.10">
    <property type="match status" value="4"/>
</dbReference>
<dbReference type="SMART" id="SM00825">
    <property type="entry name" value="PKS_KS"/>
    <property type="match status" value="4"/>
</dbReference>
<feature type="domain" description="Ketosynthase family 3 (KS3)" evidence="10">
    <location>
        <begin position="4403"/>
        <end position="4816"/>
    </location>
</feature>
<feature type="region of interest" description="N-terminal hotdog fold" evidence="7">
    <location>
        <begin position="5285"/>
        <end position="5409"/>
    </location>
</feature>
<dbReference type="Gene3D" id="3.40.50.720">
    <property type="entry name" value="NAD(P)-binding Rossmann-like Domain"/>
    <property type="match status" value="4"/>
</dbReference>
<dbReference type="SUPFAM" id="SSF47336">
    <property type="entry name" value="ACP-like"/>
    <property type="match status" value="4"/>
</dbReference>
<evidence type="ECO:0000259" key="11">
    <source>
        <dbReference type="PROSITE" id="PS52019"/>
    </source>
</evidence>
<evidence type="ECO:0000313" key="12">
    <source>
        <dbReference type="EMBL" id="WXB08331.1"/>
    </source>
</evidence>
<feature type="domain" description="PKS/mFAS DH" evidence="11">
    <location>
        <begin position="5285"/>
        <end position="5573"/>
    </location>
</feature>
<dbReference type="InterPro" id="IPR049551">
    <property type="entry name" value="PKS_DH_C"/>
</dbReference>
<protein>
    <submittedName>
        <fullName evidence="12">SDR family NAD(P)-dependent oxidoreductase</fullName>
    </submittedName>
</protein>
<dbReference type="InterPro" id="IPR049552">
    <property type="entry name" value="PKS_DH_N"/>
</dbReference>
<dbReference type="InterPro" id="IPR036736">
    <property type="entry name" value="ACP-like_sf"/>
</dbReference>
<dbReference type="InterPro" id="IPR009081">
    <property type="entry name" value="PP-bd_ACP"/>
</dbReference>
<feature type="domain" description="Ketosynthase family 3 (KS3)" evidence="10">
    <location>
        <begin position="33"/>
        <end position="459"/>
    </location>
</feature>
<feature type="region of interest" description="C-terminal hotdog fold" evidence="7">
    <location>
        <begin position="5427"/>
        <end position="5573"/>
    </location>
</feature>
<evidence type="ECO:0000256" key="2">
    <source>
        <dbReference type="ARBA" id="ARBA00022450"/>
    </source>
</evidence>
<keyword evidence="2" id="KW-0596">Phosphopantetheine</keyword>
<dbReference type="InterPro" id="IPR057326">
    <property type="entry name" value="KR_dom"/>
</dbReference>
<dbReference type="InterPro" id="IPR015083">
    <property type="entry name" value="NorB/c/GfsB-D-like_docking"/>
</dbReference>
<dbReference type="InterPro" id="IPR049900">
    <property type="entry name" value="PKS_mFAS_DH"/>
</dbReference>
<evidence type="ECO:0000256" key="8">
    <source>
        <dbReference type="SAM" id="MobiDB-lite"/>
    </source>
</evidence>
<dbReference type="SMART" id="SM00822">
    <property type="entry name" value="PKS_KR"/>
    <property type="match status" value="4"/>
</dbReference>
<accession>A0ABZ2LBN0</accession>
<dbReference type="PANTHER" id="PTHR43775:SF51">
    <property type="entry name" value="INACTIVE PHENOLPHTHIOCEROL SYNTHESIS POLYKETIDE SYNTHASE TYPE I PKS1-RELATED"/>
    <property type="match status" value="1"/>
</dbReference>
<gene>
    <name evidence="12" type="ORF">LVJ94_13930</name>
</gene>
<dbReference type="Gene3D" id="3.40.366.10">
    <property type="entry name" value="Malonyl-Coenzyme A Acyl Carrier Protein, domain 2"/>
    <property type="match status" value="4"/>
</dbReference>
<dbReference type="PANTHER" id="PTHR43775">
    <property type="entry name" value="FATTY ACID SYNTHASE"/>
    <property type="match status" value="1"/>
</dbReference>
<dbReference type="CDD" id="cd08956">
    <property type="entry name" value="KR_3_FAS_SDR_x"/>
    <property type="match status" value="3"/>
</dbReference>
<feature type="domain" description="Carrier" evidence="9">
    <location>
        <begin position="2822"/>
        <end position="2897"/>
    </location>
</feature>
<dbReference type="Pfam" id="PF08990">
    <property type="entry name" value="Docking"/>
    <property type="match status" value="1"/>
</dbReference>
<keyword evidence="13" id="KW-1185">Reference proteome</keyword>
<dbReference type="SUPFAM" id="SSF51735">
    <property type="entry name" value="NAD(P)-binding Rossmann-fold domains"/>
    <property type="match status" value="8"/>
</dbReference>
<evidence type="ECO:0000256" key="4">
    <source>
        <dbReference type="ARBA" id="ARBA00022679"/>
    </source>
</evidence>
<feature type="domain" description="Carrier" evidence="9">
    <location>
        <begin position="6013"/>
        <end position="6088"/>
    </location>
</feature>
<dbReference type="InterPro" id="IPR020807">
    <property type="entry name" value="PKS_DH"/>
</dbReference>
<feature type="domain" description="Ketosynthase family 3 (KS3)" evidence="10">
    <location>
        <begin position="1474"/>
        <end position="1900"/>
    </location>
</feature>
<dbReference type="InterPro" id="IPR014030">
    <property type="entry name" value="Ketoacyl_synth_N"/>
</dbReference>
<keyword evidence="3" id="KW-0597">Phosphoprotein</keyword>
<dbReference type="InterPro" id="IPR006162">
    <property type="entry name" value="Ppantetheine_attach_site"/>
</dbReference>
<proteinExistence type="predicted"/>
<feature type="region of interest" description="Disordered" evidence="8">
    <location>
        <begin position="2793"/>
        <end position="2812"/>
    </location>
</feature>
<dbReference type="InterPro" id="IPR055123">
    <property type="entry name" value="SpnB-like_Rossmann"/>
</dbReference>
<dbReference type="SMART" id="SM01294">
    <property type="entry name" value="PKS_PP_betabranch"/>
    <property type="match status" value="2"/>
</dbReference>
<comment type="pathway">
    <text evidence="1">Antibiotic biosynthesis.</text>
</comment>
<evidence type="ECO:0000259" key="9">
    <source>
        <dbReference type="PROSITE" id="PS50075"/>
    </source>
</evidence>
<dbReference type="Proteomes" id="UP001374803">
    <property type="component" value="Chromosome"/>
</dbReference>
<dbReference type="EMBL" id="CP089983">
    <property type="protein sequence ID" value="WXB08331.1"/>
    <property type="molecule type" value="Genomic_DNA"/>
</dbReference>
<keyword evidence="6" id="KW-0511">Multifunctional enzyme</keyword>
<dbReference type="Pfam" id="PF00550">
    <property type="entry name" value="PP-binding"/>
    <property type="match status" value="4"/>
</dbReference>
<feature type="active site" description="Proton donor; for dehydratase activity" evidence="7">
    <location>
        <position position="5484"/>
    </location>
</feature>
<reference evidence="12" key="1">
    <citation type="submission" date="2021-12" db="EMBL/GenBank/DDBJ databases">
        <title>Discovery of the Pendulisporaceae a myxobacterial family with distinct sporulation behavior and unique specialized metabolism.</title>
        <authorList>
            <person name="Garcia R."/>
            <person name="Popoff A."/>
            <person name="Bader C.D."/>
            <person name="Loehr J."/>
            <person name="Walesch S."/>
            <person name="Walt C."/>
            <person name="Boldt J."/>
            <person name="Bunk B."/>
            <person name="Haeckl F.J.F.P.J."/>
            <person name="Gunesch A.P."/>
            <person name="Birkelbach J."/>
            <person name="Nuebel U."/>
            <person name="Pietschmann T."/>
            <person name="Bach T."/>
            <person name="Mueller R."/>
        </authorList>
    </citation>
    <scope>NUCLEOTIDE SEQUENCE</scope>
    <source>
        <strain evidence="12">MSr11367</strain>
    </source>
</reference>
<dbReference type="CDD" id="cd00833">
    <property type="entry name" value="PKS"/>
    <property type="match status" value="4"/>
</dbReference>
<dbReference type="InterPro" id="IPR050091">
    <property type="entry name" value="PKS_NRPS_Biosynth_Enz"/>
</dbReference>
<dbReference type="Gene3D" id="1.10.1200.10">
    <property type="entry name" value="ACP-like"/>
    <property type="match status" value="4"/>
</dbReference>
<dbReference type="CDD" id="cd08952">
    <property type="entry name" value="KR_1_SDR_x"/>
    <property type="match status" value="1"/>
</dbReference>
<dbReference type="Pfam" id="PF16197">
    <property type="entry name" value="KAsynt_C_assoc"/>
    <property type="match status" value="4"/>
</dbReference>
<dbReference type="Pfam" id="PF14765">
    <property type="entry name" value="PS-DH"/>
    <property type="match status" value="1"/>
</dbReference>
<dbReference type="Pfam" id="PF00109">
    <property type="entry name" value="ketoacyl-synt"/>
    <property type="match status" value="4"/>
</dbReference>
<sequence>MGNEDKLFEYLKRVTQELTQTQARVRELEEKNDEPIGIVSMSCRYPGGVSTPEGLWELLRDGVDAVSGFPEERGWNVAALYDSDPDAKGKSYVREGGFLYDADRFDPGFFGISPSEARTIDPQHRVLLEMTWELFERAGIDPASLQGSPTGVFVGTVYQDYGARLLQTPEELEGHVSLGSTASVATGRIAYTFGFEGPAVSIDTACSSSLVAIHLACQSLRQGECTLALAGGITVMATPAAFIEFSRQRALAPDGRCKAFSAQADGTSWGEGAGVLLLERLSDARRNGHRVLALLRGSAVNQDGKSQGLTAPNGPAQQRVIQRALANARLGPGEVDVVEAHGTGTTLGDPIEAQALLATYGKAHAKESPVWLGSIKSNLGHTQGAAGVAGVIKMVLAMHHGLLPKTLHADAPSPHVDWSEGTLRLITEPLAWPTRERPRRAGVSSFGISGTNAHVIVEEAPAVESTPAPNAAGLDAWPLVLSGRDADALRAQALRLREHLAAHSDLELRDVVFSLATTRSHFEQRAVLVAGNREGLLAELDSIAQGRPAPRALLGDARQPGKLAILFTGQGSQRVGMGRELYETFPVYREALDEVCAGLDVYLERPLREVLFAAEDSERLHRTGNTQPALFALEVSLYRLVRSWGLKPDALLGHSVGELVAAHVSGVLSLTDACSMVCARARLMEGLAPGGAMVSVQASEAEVRPLLVGKEEQVSIAAVNGPHATVLSGDEEAVVEVARAVEAQGRKTTRLVVSHAFHSPRMEGMLEAFRRVAEGVTYGRAQVAIVSNVTGARATDEEMGRAEYWVRHVREAVRFGDGVRTLEGSGVRGYLELGPDGVLTALGPQSVTESGATFVAGLRKGGSEVEALVSAVGELHTRGHAVDWRAFFAPFGPRCVELPTYAFQRQRYWLDAPESPSSAREPSLYRVAWVAQSARTSPAAYWRLDGTDLSGLQKALDGGEGAPRTVVAECQTQGDAVDAAHGATAAVLALLQAWLGDERFVSSRLVIVTHRAMATRPEEDVLDLGAAPLWGLVRSAQSEHPGRAIVLLDTDAHPDSVRALPMALAVDEPQLALREGTLLGPKLVRVPMQAAARHRPWNAQGTMLITGGTSPLSARIAKYVVERRGVRHLVLASRQGPSAPGVDDLTRELTAAGAHVTVVACDVADREALRTLLASIPAEHPLTGIVHAAAVLDDGVVLALSPERIARVLRPKIDAAFHLHELTQGLDLDVFALFSSFAGVLGAPSQASYAAANTFLDALAHHRRARGLEAVALAWGPWATDRDRTTHLGPADLTRLARLGVSAHAPEEGFALFDAGLSGREPLLVPANLTVTSSREDDDVLPWLLRRLARGSERNPAAERVSASPLAERLAPLSPSERHRALLDIVHTEIAAVLGLTSSDAVERDRPIRDLGLDSLMALRLSNRLGAAVGLALPATLLFDHPTPVSLVGWLEERVFGRQNAELTPAAPPSVENDEPIAIVAMACRYPGGANAPDELWQLLQSGTDAIGGFPISRGWDHDALFDPDPEAKGKSYVREGGFLHDADRFDPVFFGMSPRETLAVDPQQRLLLETSWEAFERAGIDPASLQGSSTGVIVGVSLQDYGGRFQRAPEAFEGYIGIGSAASVASGRIAYTWGLEGPAFSLDTACSSSLVAVHLACQSLRRGESSLMLAGGVFVMATPAAFIEFSRLRALAPDGRCKAFSDGADGTSFAEGVGMVLLERLSDAQRKGHPVLALVRGSAVNQDGKSQGLTAPNGPAQQRVIRRALEDARLSADDIDVVEAHGTGTALGDPIEAQALASTYGAAHSREWPLWLGSIKSNLGHTQAAAGVAGIIKMVLSMHHGFLPKTLHAESPSPHVDWSSGALRLLTESIPWPDTGRPRRAGVSSFGISGTNAHVILEEAPMAEPEAYIEWPPSLPSVWPIALSARSEAGLRAQAARLRAHLDAHPELELLDVACSLATTRSHFEHRAVLRAGDRFALDGELEALSRTHSTAIPRGEGRNGLAILFTGQGSQRVGMGRELYETFPVYREALDEVCAGLDVHLERPLREVLFAAEDSERLHRTGNTQPALFALEVSLYRLVRSWGLKPDALLGHSVGELVAAHVSGVLSLTDACSMVCARARLMEGLAPGGAMVSVQASEAEVRPLLVGKEEQVSIAAVNGPHATVLSGDEEAVVEVARAVEAQGRKTTRLVVSHAFHSPRMEGMLEAFRRVAEGVTYGRAQVAIVSNVTGARATDEEMGRAEYWVRHVREAVRFGDGVRTLEGSGVRGYLELGPDGVLTALGPQSVTESGATFVAGLRKGRSEVETLVSAVGELHTRGHAVDWRAFFAPFGPRRVELPTYAFQRQRYWLDAPESPSSAREPSLYRVEWVEWAEHGSPASSWQDAGAPSVVPSATASSELHLRGMDLSGLQRALDEGEEAPPIVVAECQTQGDAVDAAHGATAAVLALLQAWLGDERLVSSRLVIVTHRAVATRSEEDVLDLGAAPLWGLVRSVQQERPDASLTLVDTDGHADSLRAFPMALAVDEPQLALREGRVLAPRLARIGLSAEKSPRRIDPHGTVLVTGATGGLGALVAKHLVEKHGARHLLLMSRQGPSAPGAGDLVNALTASGASVTLLACDAADRASLERILATVPAEHPLTAIVHAAGVLEDRVVGSLTAEGLARVMRPKVDAAFHLHELTQGLDLRAFVTFSSLAGLIGSPGQANYAAANAFLDALAHHRAARGQAALSLAFGSWGGSAGMASQLDEAARARLARMGIRVLAPAEGLALFDAALNLSLPVVAPAHLDLTAVRPPRQESERTAPHASLAKRLAPLSEGDRERALLELVAAEAVSVLGMATAATLDPSQPLQELGLDSLMAVELRNRLGAATGLRLPTTLLFDHPSPGSLARRLGGELFGAHTEAPVPMAGPSDDPIAIVSMGCRYPGGANTPEDVWRLLHQEADAISAFPEGRGWDLEGLYDPDPTAKGKSYVREGGFLQDADRFDPTFFGIGPREAVAIDPQHRLLLEVAWEAVERAGMIPAQLHGSPTGVFVGIIEQGYSARLLDAAPDLEGYIGTGGTASIASGRIAYALGLEGPALSVDTACSSSLVAIHLACQALRRGECSLALAGGVTVMTTPVTFVEFSRQRALSHDGHCRPFSSAADGTGWSEGVGMLMLERVSEAKRHGHPILAVIRGSAVNQDGRSQGLTAPNGPSQQRVIRRALADAGLSAREVDAVEAHGTGTTLGDPIEAQALLATYGAARTHETPLWLGSIKSNLGHTQAAAGVAGVIKMVLAMQHGVLPKSLHAGEASPHVDWSPATVRLLSESMPWPMNGQPRRAGVSSFGLSGTNAHVILEEAPALSARPQAQVDASGPSLVVVSGKSEAALRAQAARLRAHVEASPEHSLADIAHSLATSRTHFDHRAGVVADDREGLLDALAALARGEGARGLATGAGKVRGKVVFVFPGQGSQWADMARSLLVESDVFRAGLEACARALSPHVDWSLLEVLRGDGARLERVDVVQPALFAVMVSLAALWRSWGVTPDAVVGQSQGEIAAAHVAGALSLEDAAKVIATRGRALTNIAGRGGMLAVELDADDLRRRLEPFAGRLSIAAVNAPRSTHVSGEPEALDALARELDAAKIFARRVRVDYAGHSADVESLEAEFTHALADIAPQSANIPFYSTVRAGRLDGSELDSAYWYQNLRQTVRLADATSGLLEEGHRFFVEVSPHPVLTLALRDNVEASDLPAAVVGSLRRDEGDLSRLLLSLAELHTHGLPLDWSRVLPQGRTVPLPTYAFQRERYWPDGPAMHGARAPESALDAWRYRIHWKPAAASPASHSPVDASGTWVLALGAGAAETNVVRGLTRALAQRGARVVPLLLTEADADRARLAPRLRDALQGLDDVRGIVSLLADGPGMDRAVGEGLAPLLALVQATVDAPLWIVTRGAVSVGDSDPVLHPSQALAAGFGRVVSLEMPKRWGGHIDLPEVPDDAVMQHLVSALAMPHGEDQLALRRLDSGVYRYVRRLVRAPLESTAPARRWKPRGTVLVTGGTGALGGQVARWLARNGAEHLVLTSRRGVRAEGAGTLQRELEALGVRVTVAACDAADHPALAALLAGLEAAGDTLRAVVHAAGITQQTPLDAMTIPELERVVAGKALGAAHLDALLGEKPLDAFVLFSSIAATWGSGGQGAYAAANAYLDALAEQRRARGLTATALAWGAWAGGGMLEASAREQLERRGIKTLAPELALSALQQALDHDETTLTVADVDWSRFAPSFAAARARPLLDELSEARRASTLAPSAHDEVLLALPTQLRDLEPRHRLRHLTAFVLAETASILGHHDASLLDADTGFVDLGLDSLMAVELVDQLQAASGTELSSTLAFDHPSPRRAAAFVLEAMAPLLGTMPAKAEPSASPRGGEDAIAVIGMGLRLPGGVGDLDGLWALLQSGVDAVGPAPAGRGLDLDEVCEAAFLDRVDAFDADFFGISPREASHIDPQHRLLLETSWQALEDAGLVPAALEDSPTGVFVGIGPGEYGAARAVDAEADIYAMTGTQPSFAAGRLAFTLGLQGPALSLDTACSSSLVALHVACQALRRGECHLALAAGAQVMSRAEAFVLLARSRAISPGGRSRTFSAEADGYGRGEGVVVLALERLHDAHAHGRKILAIVRGSAVNHDGASSGLTTPNGTSQQKVLRAALEDAKLGPADVDAVECHGTGTVLGDPIEVRALAAVYGEGHSGERPLWLGALKTNVGHLEAASGLAGVAKVIAALRHRALPATLHTNPRNPHIDWEQLPVRVVDELRPWPAPEGRARRAAVSAFGLSGTNAHVILEEAPEGEPPAAAREDAPCPLPMLLSAKSDAALSAQATQLRAHLEAHPELHRVDVAFSLAVARSQFERRASVVARDRTELLEGLTALGRGEAPRSVALGHAKEGGKLALLFTGQGSQRPGMGRGLYQAFPVFREALDTVCARLDRELETPLREVLFASDGEPNAARIHRTGFAQPALFALEVALFRLVASWGVEPEFLLGHSIGEVVAAHVSGLLSLDDACTLVAARASLMERLPSEGAMVALQASEADVVPLLEGRENEVSIAAINGPNATVVSGQETEVLAIARRIEALGRKTARLVVSHAFHSPCMDGMLESFAGVVRGLSFRPPRIPIVSNVTGKVATFEQLASPDYWVAHVRRAVRFSDGLQSLEAEGVRHYLELGPHGTLCAMGREASVQGTFSPALRKDRPDEETLLLALGEVHARGHAVDWAAFFAPLGARRVDLPTYPFQRERHWRASARAFGGGTAVSSGRYPLAGDRYDLPDGSVLHTLEIGPRVQTYLESHVVYGRVVVPGAFYVAVLLAVGESHWPSQAIEIRDVQFLRARSFERPDERAVLHVQLTALPEQDAGWSAIVSTRIDGVWTIHASAVVACMAPGASRTSAPRPPSDSALEASDARTSLDEVLRSVHIEWGPSWWWLRRASQPRERTGLGHLEAPPGVPANDAPLPPGLIDNAFALVRWSKMDAERGPEAHPDVPKLPFAIERIVWYGRHHDAPSWAEHEVRKGDGDRDVSDLTFWDEAGSPLGHIEAYTTQSAPVDRFLGDDVSKNLHGVVWEPRPLEAAEPPLRIETCVDLAALGDDVPDVVVVRCERDGLDPARAAHDATHRALSLVQTWLETPRFSQARLVFATRGAIAARPEDDVADLGHAALWGLVRTAQSEHPERAISLLDLDSSETSLRVLPAAIASGLPQMALRGGLASTPELVRLAGGAGTARPFDPEGTVLITGGTGGLGALVARHLVLAHGVRHLLLLGRRGPEAPGADALTRELAASGARVRICACDVADMDALRGVVASIPSEHRLTGVVHAAGVLDDGVLRTLSADRLAHVLRPKVDGAMNLHELTRDLDPAAFVLFSSLSGVVGAPGQGNYAAANAFLDALAHHRRSLGLHAVSLAFGPWAEGSGMATRRGGSDLARMNRAGVAAISTEDGLALFDAALARSEPLLVPARLQRIPVRQPVAHRVETLSLLKQRLAPLSRAERERTLLELVHREVATVFGLTTPKSVESHRPLQELGLDSLLAIELTNRLAAASGVRLPATLVFDHPTPAALAARLEEETEPEAGELAAPAFAELDRLEAALSAAPPDEATRASLGTRLRSLLSKWGAAAGGADVAEVRTATNEELFDFIDQEVADMELGQ</sequence>
<dbReference type="SMART" id="SM00823">
    <property type="entry name" value="PKS_PP"/>
    <property type="match status" value="4"/>
</dbReference>
<dbReference type="Gene3D" id="3.10.129.110">
    <property type="entry name" value="Polyketide synthase dehydratase"/>
    <property type="match status" value="1"/>
</dbReference>
<dbReference type="InterPro" id="IPR020806">
    <property type="entry name" value="PKS_PP-bd"/>
</dbReference>
<dbReference type="InterPro" id="IPR016039">
    <property type="entry name" value="Thiolase-like"/>
</dbReference>
<dbReference type="InterPro" id="IPR016035">
    <property type="entry name" value="Acyl_Trfase/lysoPLipase"/>
</dbReference>
<dbReference type="PROSITE" id="PS52019">
    <property type="entry name" value="PKS_MFAS_DH"/>
    <property type="match status" value="1"/>
</dbReference>
<dbReference type="InterPro" id="IPR036291">
    <property type="entry name" value="NAD(P)-bd_dom_sf"/>
</dbReference>
<evidence type="ECO:0000256" key="1">
    <source>
        <dbReference type="ARBA" id="ARBA00004792"/>
    </source>
</evidence>
<evidence type="ECO:0000256" key="3">
    <source>
        <dbReference type="ARBA" id="ARBA00022553"/>
    </source>
</evidence>
<dbReference type="PROSITE" id="PS00606">
    <property type="entry name" value="KS3_1"/>
    <property type="match status" value="4"/>
</dbReference>
<evidence type="ECO:0000256" key="5">
    <source>
        <dbReference type="ARBA" id="ARBA00023194"/>
    </source>
</evidence>
<dbReference type="SUPFAM" id="SSF52151">
    <property type="entry name" value="FabD/lysophospholipase-like"/>
    <property type="match status" value="4"/>
</dbReference>
<feature type="active site" description="Proton acceptor; for dehydratase activity" evidence="7">
    <location>
        <position position="5316"/>
    </location>
</feature>
<dbReference type="RefSeq" id="WP_394838006.1">
    <property type="nucleotide sequence ID" value="NZ_CP089929.1"/>
</dbReference>
<dbReference type="InterPro" id="IPR032821">
    <property type="entry name" value="PKS_assoc"/>
</dbReference>
<evidence type="ECO:0000256" key="7">
    <source>
        <dbReference type="PROSITE-ProRule" id="PRU01363"/>
    </source>
</evidence>
<feature type="domain" description="Carrier" evidence="9">
    <location>
        <begin position="4307"/>
        <end position="4382"/>
    </location>
</feature>
<dbReference type="Pfam" id="PF22953">
    <property type="entry name" value="SpnB_Rossmann"/>
    <property type="match status" value="3"/>
</dbReference>
<dbReference type="SMART" id="SM00826">
    <property type="entry name" value="PKS_DH"/>
    <property type="match status" value="1"/>
</dbReference>